<dbReference type="PROSITE" id="PS50801">
    <property type="entry name" value="STAS"/>
    <property type="match status" value="1"/>
</dbReference>
<evidence type="ECO:0000313" key="2">
    <source>
        <dbReference type="EMBL" id="ROR38071.1"/>
    </source>
</evidence>
<dbReference type="CDD" id="cd07043">
    <property type="entry name" value="STAS_anti-anti-sigma_factors"/>
    <property type="match status" value="1"/>
</dbReference>
<dbReference type="InterPro" id="IPR002645">
    <property type="entry name" value="STAS_dom"/>
</dbReference>
<evidence type="ECO:0000259" key="1">
    <source>
        <dbReference type="PROSITE" id="PS50801"/>
    </source>
</evidence>
<proteinExistence type="predicted"/>
<organism evidence="2 3">
    <name type="scientific">Kitasatospora cineracea</name>
    <dbReference type="NCBI Taxonomy" id="88074"/>
    <lineage>
        <taxon>Bacteria</taxon>
        <taxon>Bacillati</taxon>
        <taxon>Actinomycetota</taxon>
        <taxon>Actinomycetes</taxon>
        <taxon>Kitasatosporales</taxon>
        <taxon>Streptomycetaceae</taxon>
        <taxon>Kitasatospora</taxon>
    </lineage>
</organism>
<comment type="caution">
    <text evidence="2">The sequence shown here is derived from an EMBL/GenBank/DDBJ whole genome shotgun (WGS) entry which is preliminary data.</text>
</comment>
<dbReference type="AlphaFoldDB" id="A0A8G1X9A8"/>
<name>A0A8G1X9A8_9ACTN</name>
<reference evidence="2 3" key="1">
    <citation type="submission" date="2018-11" db="EMBL/GenBank/DDBJ databases">
        <title>Sequencing the genomes of 1000 actinobacteria strains.</title>
        <authorList>
            <person name="Klenk H.-P."/>
        </authorList>
    </citation>
    <scope>NUCLEOTIDE SEQUENCE [LARGE SCALE GENOMIC DNA]</scope>
    <source>
        <strain evidence="2 3">DSM 44780</strain>
    </source>
</reference>
<dbReference type="Gene3D" id="3.30.750.24">
    <property type="entry name" value="STAS domain"/>
    <property type="match status" value="1"/>
</dbReference>
<protein>
    <submittedName>
        <fullName evidence="2">Anti-anti-sigma factor</fullName>
    </submittedName>
</protein>
<accession>A0A8G1X9A8</accession>
<dbReference type="Proteomes" id="UP000267408">
    <property type="component" value="Unassembled WGS sequence"/>
</dbReference>
<sequence>MDTALTVDRCPSPPGTVVLALHGDADRDTAPVLARALRRALAVRPAPEALVVDCSGLRLCTSSCLNHLLRARSTAAEAGTVFCLAAPSPALARLLAVTETDTVFDILPARPARPGPAVGGTTAAPAGPAHARARLLAAQAERRTADGDPVPEAAALFRATAARLADAVGPAAEQEQLPGIERLERLREALAALALGLARTHGRPAWILARAADVLSPALHWRALTDDGTTTFGTVVPTPDDLTDAERAVRALHDVLTREAAQHTAAAGIRPRSG</sequence>
<dbReference type="InterPro" id="IPR058548">
    <property type="entry name" value="MlaB-like_STAS"/>
</dbReference>
<dbReference type="SUPFAM" id="SSF52091">
    <property type="entry name" value="SpoIIaa-like"/>
    <property type="match status" value="1"/>
</dbReference>
<dbReference type="PANTHER" id="PTHR33495">
    <property type="entry name" value="ANTI-SIGMA FACTOR ANTAGONIST TM_1081-RELATED-RELATED"/>
    <property type="match status" value="1"/>
</dbReference>
<dbReference type="EMBL" id="RJVJ01000002">
    <property type="protein sequence ID" value="ROR38071.1"/>
    <property type="molecule type" value="Genomic_DNA"/>
</dbReference>
<feature type="domain" description="STAS" evidence="1">
    <location>
        <begin position="14"/>
        <end position="98"/>
    </location>
</feature>
<gene>
    <name evidence="2" type="ORF">EDD39_6234</name>
</gene>
<dbReference type="Pfam" id="PF13466">
    <property type="entry name" value="STAS_2"/>
    <property type="match status" value="1"/>
</dbReference>
<evidence type="ECO:0000313" key="3">
    <source>
        <dbReference type="Proteomes" id="UP000267408"/>
    </source>
</evidence>
<dbReference type="InterPro" id="IPR036513">
    <property type="entry name" value="STAS_dom_sf"/>
</dbReference>
<dbReference type="PANTHER" id="PTHR33495:SF2">
    <property type="entry name" value="ANTI-SIGMA FACTOR ANTAGONIST TM_1081-RELATED"/>
    <property type="match status" value="1"/>
</dbReference>
<dbReference type="RefSeq" id="WP_123562428.1">
    <property type="nucleotide sequence ID" value="NZ_RJVJ01000002.1"/>
</dbReference>
<dbReference type="GO" id="GO:0043856">
    <property type="term" value="F:anti-sigma factor antagonist activity"/>
    <property type="evidence" value="ECO:0007669"/>
    <property type="project" value="TreeGrafter"/>
</dbReference>
<dbReference type="OrthoDB" id="4170159at2"/>